<evidence type="ECO:0000313" key="8">
    <source>
        <dbReference type="Proteomes" id="UP000218172"/>
    </source>
</evidence>
<dbReference type="AlphaFoldDB" id="A0A2A4MJP5"/>
<evidence type="ECO:0000256" key="2">
    <source>
        <dbReference type="ARBA" id="ARBA00022692"/>
    </source>
</evidence>
<dbReference type="Proteomes" id="UP000218172">
    <property type="component" value="Unassembled WGS sequence"/>
</dbReference>
<dbReference type="EMBL" id="NVQR01000106">
    <property type="protein sequence ID" value="PCH59846.1"/>
    <property type="molecule type" value="Genomic_DNA"/>
</dbReference>
<comment type="caution">
    <text evidence="7">The sequence shown here is derived from an EMBL/GenBank/DDBJ whole genome shotgun (WGS) entry which is preliminary data.</text>
</comment>
<protein>
    <submittedName>
        <fullName evidence="7">Calcium/sodium antiporter</fullName>
    </submittedName>
</protein>
<dbReference type="NCBIfam" id="TIGR00367">
    <property type="entry name" value="calcium/sodium antiporter"/>
    <property type="match status" value="1"/>
</dbReference>
<comment type="subcellular location">
    <subcellularLocation>
        <location evidence="1">Membrane</location>
        <topology evidence="1">Multi-pass membrane protein</topology>
    </subcellularLocation>
</comment>
<dbReference type="GO" id="GO:0005886">
    <property type="term" value="C:plasma membrane"/>
    <property type="evidence" value="ECO:0007669"/>
    <property type="project" value="TreeGrafter"/>
</dbReference>
<dbReference type="PANTHER" id="PTHR10846:SF8">
    <property type="entry name" value="INNER MEMBRANE PROTEIN YRBG"/>
    <property type="match status" value="1"/>
</dbReference>
<dbReference type="PANTHER" id="PTHR10846">
    <property type="entry name" value="SODIUM/POTASSIUM/CALCIUM EXCHANGER"/>
    <property type="match status" value="1"/>
</dbReference>
<reference evidence="8" key="1">
    <citation type="submission" date="2017-08" db="EMBL/GenBank/DDBJ databases">
        <title>A dynamic microbial community with high functional redundancy inhabits the cold, oxic subseafloor aquifer.</title>
        <authorList>
            <person name="Tully B.J."/>
            <person name="Wheat C.G."/>
            <person name="Glazer B.T."/>
            <person name="Huber J.A."/>
        </authorList>
    </citation>
    <scope>NUCLEOTIDE SEQUENCE [LARGE SCALE GENOMIC DNA]</scope>
</reference>
<keyword evidence="4 5" id="KW-0472">Membrane</keyword>
<dbReference type="GO" id="GO:0006874">
    <property type="term" value="P:intracellular calcium ion homeostasis"/>
    <property type="evidence" value="ECO:0007669"/>
    <property type="project" value="TreeGrafter"/>
</dbReference>
<dbReference type="GO" id="GO:0005262">
    <property type="term" value="F:calcium channel activity"/>
    <property type="evidence" value="ECO:0007669"/>
    <property type="project" value="TreeGrafter"/>
</dbReference>
<keyword evidence="2 5" id="KW-0812">Transmembrane</keyword>
<organism evidence="7 8">
    <name type="scientific">SAR86 cluster bacterium</name>
    <dbReference type="NCBI Taxonomy" id="2030880"/>
    <lineage>
        <taxon>Bacteria</taxon>
        <taxon>Pseudomonadati</taxon>
        <taxon>Pseudomonadota</taxon>
        <taxon>Gammaproteobacteria</taxon>
        <taxon>SAR86 cluster</taxon>
    </lineage>
</organism>
<feature type="transmembrane region" description="Helical" evidence="5">
    <location>
        <begin position="200"/>
        <end position="221"/>
    </location>
</feature>
<dbReference type="InterPro" id="IPR004481">
    <property type="entry name" value="K/Na/Ca-exchanger"/>
</dbReference>
<evidence type="ECO:0000313" key="7">
    <source>
        <dbReference type="EMBL" id="PCH59846.1"/>
    </source>
</evidence>
<dbReference type="Gene3D" id="1.20.1420.30">
    <property type="entry name" value="NCX, central ion-binding region"/>
    <property type="match status" value="2"/>
</dbReference>
<dbReference type="InterPro" id="IPR044880">
    <property type="entry name" value="NCX_ion-bd_dom_sf"/>
</dbReference>
<proteinExistence type="predicted"/>
<accession>A0A2A4MJP5</accession>
<sequence length="317" mass="33368">MLVDVVIIVLGFIGLIWGADKFVFGASAIARNLGISPLMIGLTIVAFGTSAPEIFSSAVSALEGKPQLAIGNAIGSNIFNIGVALGVAALIRPLKPPKSLFSKEMPALLLVTVVTGLLLCNLYLGGIDAIILILITIFFGYKLFKKKSKRAIKEDVAAVNENQVKSPHAIAYLVLGLVLLILSAQALVTSATSVAESLGVSMAVIGLTVVALGTSLPELAASVTCALKGHHEIAIGNIVGSNILNLLAVLPFPGLISPSPIDSQLLFRDYGAMLLLTLCLCLFCYLAIKRNKSIGRLYGAVFLLFYCGWFTVMAIQI</sequence>
<feature type="transmembrane region" description="Helical" evidence="5">
    <location>
        <begin position="111"/>
        <end position="141"/>
    </location>
</feature>
<feature type="transmembrane region" description="Helical" evidence="5">
    <location>
        <begin position="297"/>
        <end position="315"/>
    </location>
</feature>
<feature type="domain" description="Sodium/calcium exchanger membrane region" evidence="6">
    <location>
        <begin position="5"/>
        <end position="134"/>
    </location>
</feature>
<feature type="transmembrane region" description="Helical" evidence="5">
    <location>
        <begin position="68"/>
        <end position="91"/>
    </location>
</feature>
<feature type="transmembrane region" description="Helical" evidence="5">
    <location>
        <begin position="35"/>
        <end position="56"/>
    </location>
</feature>
<name>A0A2A4MJP5_9GAMM</name>
<feature type="transmembrane region" description="Helical" evidence="5">
    <location>
        <begin position="270"/>
        <end position="288"/>
    </location>
</feature>
<gene>
    <name evidence="7" type="ORF">COC19_06605</name>
</gene>
<keyword evidence="3 5" id="KW-1133">Transmembrane helix</keyword>
<dbReference type="InterPro" id="IPR004837">
    <property type="entry name" value="NaCa_Exmemb"/>
</dbReference>
<evidence type="ECO:0000256" key="3">
    <source>
        <dbReference type="ARBA" id="ARBA00022989"/>
    </source>
</evidence>
<dbReference type="Pfam" id="PF01699">
    <property type="entry name" value="Na_Ca_ex"/>
    <property type="match status" value="2"/>
</dbReference>
<feature type="transmembrane region" description="Helical" evidence="5">
    <location>
        <begin position="233"/>
        <end position="250"/>
    </location>
</feature>
<evidence type="ECO:0000256" key="1">
    <source>
        <dbReference type="ARBA" id="ARBA00004141"/>
    </source>
</evidence>
<evidence type="ECO:0000256" key="4">
    <source>
        <dbReference type="ARBA" id="ARBA00023136"/>
    </source>
</evidence>
<dbReference type="GO" id="GO:0008273">
    <property type="term" value="F:calcium, potassium:sodium antiporter activity"/>
    <property type="evidence" value="ECO:0007669"/>
    <property type="project" value="TreeGrafter"/>
</dbReference>
<evidence type="ECO:0000256" key="5">
    <source>
        <dbReference type="SAM" id="Phobius"/>
    </source>
</evidence>
<evidence type="ECO:0000259" key="6">
    <source>
        <dbReference type="Pfam" id="PF01699"/>
    </source>
</evidence>
<feature type="domain" description="Sodium/calcium exchanger membrane region" evidence="6">
    <location>
        <begin position="168"/>
        <end position="310"/>
    </location>
</feature>
<feature type="transmembrane region" description="Helical" evidence="5">
    <location>
        <begin position="169"/>
        <end position="188"/>
    </location>
</feature>